<dbReference type="AlphaFoldDB" id="A0A816MPG0"/>
<dbReference type="PROSITE" id="PS50181">
    <property type="entry name" value="FBOX"/>
    <property type="match status" value="1"/>
</dbReference>
<protein>
    <recommendedName>
        <fullName evidence="1">F-box domain-containing protein</fullName>
    </recommendedName>
</protein>
<keyword evidence="5" id="KW-1185">Reference proteome</keyword>
<dbReference type="SUPFAM" id="SSF81383">
    <property type="entry name" value="F-box domain"/>
    <property type="match status" value="1"/>
</dbReference>
<evidence type="ECO:0000313" key="2">
    <source>
        <dbReference type="EMBL" id="CAF2005318.1"/>
    </source>
</evidence>
<sequence>MNNLNNNRLNILDLSDEILCLIIEKLNMVDVFYSLVNVNQRFNRLVFDSLYIHDLNMRTIMTINSSYDQTSLIGPKVLSRICKKIIRGIHSHVHKLTVEEYSMKQILLASNYPPLYSLSLINFQA</sequence>
<dbReference type="Proteomes" id="UP000663856">
    <property type="component" value="Unassembled WGS sequence"/>
</dbReference>
<evidence type="ECO:0000313" key="3">
    <source>
        <dbReference type="EMBL" id="CAF4188501.1"/>
    </source>
</evidence>
<comment type="caution">
    <text evidence="2">The sequence shown here is derived from an EMBL/GenBank/DDBJ whole genome shotgun (WGS) entry which is preliminary data.</text>
</comment>
<organism evidence="2 4">
    <name type="scientific">Rotaria magnacalcarata</name>
    <dbReference type="NCBI Taxonomy" id="392030"/>
    <lineage>
        <taxon>Eukaryota</taxon>
        <taxon>Metazoa</taxon>
        <taxon>Spiralia</taxon>
        <taxon>Gnathifera</taxon>
        <taxon>Rotifera</taxon>
        <taxon>Eurotatoria</taxon>
        <taxon>Bdelloidea</taxon>
        <taxon>Philodinida</taxon>
        <taxon>Philodinidae</taxon>
        <taxon>Rotaria</taxon>
    </lineage>
</organism>
<dbReference type="Proteomes" id="UP000663866">
    <property type="component" value="Unassembled WGS sequence"/>
</dbReference>
<dbReference type="InterPro" id="IPR001810">
    <property type="entry name" value="F-box_dom"/>
</dbReference>
<evidence type="ECO:0000313" key="5">
    <source>
        <dbReference type="Proteomes" id="UP000663866"/>
    </source>
</evidence>
<accession>A0A816MPG0</accession>
<evidence type="ECO:0000313" key="4">
    <source>
        <dbReference type="Proteomes" id="UP000663856"/>
    </source>
</evidence>
<gene>
    <name evidence="3" type="ORF">OVN521_LOCUS25698</name>
    <name evidence="2" type="ORF">WKI299_LOCUS4966</name>
</gene>
<evidence type="ECO:0000259" key="1">
    <source>
        <dbReference type="PROSITE" id="PS50181"/>
    </source>
</evidence>
<dbReference type="EMBL" id="CAJNRF010001336">
    <property type="protein sequence ID" value="CAF2005318.1"/>
    <property type="molecule type" value="Genomic_DNA"/>
</dbReference>
<feature type="domain" description="F-box" evidence="1">
    <location>
        <begin position="8"/>
        <end position="55"/>
    </location>
</feature>
<dbReference type="InterPro" id="IPR036047">
    <property type="entry name" value="F-box-like_dom_sf"/>
</dbReference>
<name>A0A816MPG0_9BILA</name>
<reference evidence="2" key="1">
    <citation type="submission" date="2021-02" db="EMBL/GenBank/DDBJ databases">
        <authorList>
            <person name="Nowell W R."/>
        </authorList>
    </citation>
    <scope>NUCLEOTIDE SEQUENCE</scope>
</reference>
<dbReference type="EMBL" id="CAJOBG010006490">
    <property type="protein sequence ID" value="CAF4188501.1"/>
    <property type="molecule type" value="Genomic_DNA"/>
</dbReference>
<proteinExistence type="predicted"/>